<gene>
    <name evidence="1" type="ORF">PBD2.082</name>
</gene>
<accession>Q6XN64</accession>
<proteinExistence type="predicted"/>
<keyword evidence="1" id="KW-0614">Plasmid</keyword>
<evidence type="ECO:0000313" key="1">
    <source>
        <dbReference type="EMBL" id="AAP73967.1"/>
    </source>
</evidence>
<sequence>MGVRRESGDPGVRTDGGRVVSVEWFDLAQRLYAAETGRPVARLAHTTFIASASASALAVRASARGGSVRVSAAAFGGREETACDEAGLALLARLGGTLAADAPATLLTDDGGMIPALVGLARAHAHHSDPNISGSAAMVGWWADRADHPGTSAVVNLPAASSSRYVLGVVPEAQRSARVWRTWFQITDESVAGMHEWARAVGSGPLLPLLAAIGEDDAYSFSRAQSALVDGHDWSRPDNAASAAMGLRSRCDAADVMSSALLDDPVWRERALHTGHVAVGVASMTPPPKGSRRRGGSLSVTCERLDSRLRVGSAVTGWVGTPRRRPFEQFTVEVTSTEVVGGKLVLGLGSVGMYAPPSGASVVLMPQAASPHTMRAGRGRYWRLYRGRRSWLSTGQTPVPSRREVPLDVLIAGAEE</sequence>
<reference evidence="1" key="1">
    <citation type="journal article" date="2003" name="J. Bacteriol.">
        <title>Complete nucleotide sequence and genetic organization of the 210-kilobase linear plasmid of Rhodococcus erythropolis BD2.</title>
        <authorList>
            <person name="Stecker C."/>
            <person name="Johann A."/>
            <person name="Herzberg C."/>
            <person name="Averhoff B."/>
            <person name="Gottschalk G."/>
        </authorList>
    </citation>
    <scope>NUCLEOTIDE SEQUENCE</scope>
    <source>
        <strain evidence="1">BD2</strain>
        <plasmid evidence="1">pBD2</plasmid>
    </source>
</reference>
<organism evidence="1">
    <name type="scientific">Rhodococcus erythropolis</name>
    <name type="common">Arthrobacter picolinophilus</name>
    <dbReference type="NCBI Taxonomy" id="1833"/>
    <lineage>
        <taxon>Bacteria</taxon>
        <taxon>Bacillati</taxon>
        <taxon>Actinomycetota</taxon>
        <taxon>Actinomycetes</taxon>
        <taxon>Mycobacteriales</taxon>
        <taxon>Nocardiaceae</taxon>
        <taxon>Rhodococcus</taxon>
        <taxon>Rhodococcus erythropolis group</taxon>
    </lineage>
</organism>
<name>Q6XN64_RHOER</name>
<geneLocation type="plasmid" evidence="1">
    <name>pBD2</name>
</geneLocation>
<dbReference type="EMBL" id="AY223810">
    <property type="protein sequence ID" value="AAP73967.1"/>
    <property type="molecule type" value="Genomic_DNA"/>
</dbReference>
<protein>
    <submittedName>
        <fullName evidence="1">Uncharacterized protein</fullName>
    </submittedName>
</protein>
<dbReference type="AlphaFoldDB" id="Q6XN64"/>